<keyword evidence="7" id="KW-1185">Reference proteome</keyword>
<dbReference type="InterPro" id="IPR036097">
    <property type="entry name" value="HisK_dim/P_sf"/>
</dbReference>
<dbReference type="RefSeq" id="WP_373654596.1">
    <property type="nucleotide sequence ID" value="NZ_JBGUAW010000002.1"/>
</dbReference>
<dbReference type="GO" id="GO:0005524">
    <property type="term" value="F:ATP binding"/>
    <property type="evidence" value="ECO:0007669"/>
    <property type="project" value="UniProtKB-KW"/>
</dbReference>
<dbReference type="Gene3D" id="3.30.450.20">
    <property type="entry name" value="PAS domain"/>
    <property type="match status" value="1"/>
</dbReference>
<sequence>MAEEGSAPDAGGNSLRNRARQRLGAQGVDVSELSSEDIQAVVEELHIHQEELAIQNEELQEVQVELSEARDRYWDLFQHAPVGYLILDGQGCIREANFRATELLSITRSYAEGHPFSEFLAAGAQDAWYLHRRALSRYSKRQVAELTLAPADGHSREVLVETVPEANLEGAEPCYRSVLIDITKSKQDERDRIEGERRKDAFLTLLGHELRNPLTPIISTSGHLLEHWDQLDMGSERMKEAVQIIHQQGSHLARLVEELMDLSRIKQGRLTLRETEVDAREIARQAVDSIHPRTEEDRQVLSVDLPESPLPVFADPTRLEQILNNLLANANKFTPTGGTIYLTGFREGDQVVLAVSDTGRGLTSQQLSDIFQDVGQKPVPDADSGGLGLGLPLVRRLVELHGGKVGAESPGQGQGAKFIVRLPAHCP</sequence>
<evidence type="ECO:0000313" key="7">
    <source>
        <dbReference type="Proteomes" id="UP001575181"/>
    </source>
</evidence>
<dbReference type="EC" id="2.7.13.3" evidence="2"/>
<reference evidence="6 7" key="1">
    <citation type="submission" date="2024-08" db="EMBL/GenBank/DDBJ databases">
        <title>Whole-genome sequencing of halo(alkali)philic microorganisms from hypersaline lakes.</title>
        <authorList>
            <person name="Sorokin D.Y."/>
            <person name="Merkel A.Y."/>
            <person name="Messina E."/>
            <person name="Yakimov M."/>
        </authorList>
    </citation>
    <scope>NUCLEOTIDE SEQUENCE [LARGE SCALE GENOMIC DNA]</scope>
    <source>
        <strain evidence="6 7">Cl-TMA</strain>
    </source>
</reference>
<dbReference type="SUPFAM" id="SSF55785">
    <property type="entry name" value="PYP-like sensor domain (PAS domain)"/>
    <property type="match status" value="1"/>
</dbReference>
<dbReference type="Gene3D" id="3.30.565.10">
    <property type="entry name" value="Histidine kinase-like ATPase, C-terminal domain"/>
    <property type="match status" value="1"/>
</dbReference>
<proteinExistence type="predicted"/>
<keyword evidence="6" id="KW-0067">ATP-binding</keyword>
<dbReference type="InterPro" id="IPR035965">
    <property type="entry name" value="PAS-like_dom_sf"/>
</dbReference>
<keyword evidence="4" id="KW-0175">Coiled coil</keyword>
<comment type="catalytic activity">
    <reaction evidence="1">
        <text>ATP + protein L-histidine = ADP + protein N-phospho-L-histidine.</text>
        <dbReference type="EC" id="2.7.13.3"/>
    </reaction>
</comment>
<dbReference type="PANTHER" id="PTHR43547:SF2">
    <property type="entry name" value="HYBRID SIGNAL TRANSDUCTION HISTIDINE KINASE C"/>
    <property type="match status" value="1"/>
</dbReference>
<dbReference type="Gene3D" id="1.10.287.130">
    <property type="match status" value="1"/>
</dbReference>
<dbReference type="Pfam" id="PF00512">
    <property type="entry name" value="HisKA"/>
    <property type="match status" value="1"/>
</dbReference>
<evidence type="ECO:0000313" key="6">
    <source>
        <dbReference type="EMBL" id="MFA9459811.1"/>
    </source>
</evidence>
<evidence type="ECO:0000256" key="2">
    <source>
        <dbReference type="ARBA" id="ARBA00012438"/>
    </source>
</evidence>
<dbReference type="NCBIfam" id="TIGR00229">
    <property type="entry name" value="sensory_box"/>
    <property type="match status" value="1"/>
</dbReference>
<evidence type="ECO:0000256" key="4">
    <source>
        <dbReference type="SAM" id="Coils"/>
    </source>
</evidence>
<dbReference type="InterPro" id="IPR005467">
    <property type="entry name" value="His_kinase_dom"/>
</dbReference>
<dbReference type="Proteomes" id="UP001575181">
    <property type="component" value="Unassembled WGS sequence"/>
</dbReference>
<protein>
    <recommendedName>
        <fullName evidence="2">histidine kinase</fullName>
        <ecNumber evidence="2">2.7.13.3</ecNumber>
    </recommendedName>
</protein>
<feature type="domain" description="Histidine kinase" evidence="5">
    <location>
        <begin position="205"/>
        <end position="426"/>
    </location>
</feature>
<dbReference type="SUPFAM" id="SSF55874">
    <property type="entry name" value="ATPase domain of HSP90 chaperone/DNA topoisomerase II/histidine kinase"/>
    <property type="match status" value="1"/>
</dbReference>
<keyword evidence="6" id="KW-0547">Nucleotide-binding</keyword>
<dbReference type="InterPro" id="IPR003661">
    <property type="entry name" value="HisK_dim/P_dom"/>
</dbReference>
<gene>
    <name evidence="6" type="ORF">ACERLL_03120</name>
</gene>
<evidence type="ECO:0000256" key="1">
    <source>
        <dbReference type="ARBA" id="ARBA00000085"/>
    </source>
</evidence>
<name>A0ABV4TR71_9GAMM</name>
<dbReference type="CDD" id="cd00082">
    <property type="entry name" value="HisKA"/>
    <property type="match status" value="1"/>
</dbReference>
<dbReference type="CDD" id="cd00130">
    <property type="entry name" value="PAS"/>
    <property type="match status" value="1"/>
</dbReference>
<dbReference type="EMBL" id="JBGUAW010000002">
    <property type="protein sequence ID" value="MFA9459811.1"/>
    <property type="molecule type" value="Genomic_DNA"/>
</dbReference>
<dbReference type="InterPro" id="IPR036890">
    <property type="entry name" value="HATPase_C_sf"/>
</dbReference>
<dbReference type="InterPro" id="IPR000014">
    <property type="entry name" value="PAS"/>
</dbReference>
<dbReference type="SMART" id="SM00388">
    <property type="entry name" value="HisKA"/>
    <property type="match status" value="1"/>
</dbReference>
<dbReference type="SMART" id="SM00387">
    <property type="entry name" value="HATPase_c"/>
    <property type="match status" value="1"/>
</dbReference>
<comment type="caution">
    <text evidence="6">The sequence shown here is derived from an EMBL/GenBank/DDBJ whole genome shotgun (WGS) entry which is preliminary data.</text>
</comment>
<dbReference type="SUPFAM" id="SSF47384">
    <property type="entry name" value="Homodimeric domain of signal transducing histidine kinase"/>
    <property type="match status" value="1"/>
</dbReference>
<dbReference type="InterPro" id="IPR004358">
    <property type="entry name" value="Sig_transdc_His_kin-like_C"/>
</dbReference>
<keyword evidence="3" id="KW-0597">Phosphoprotein</keyword>
<accession>A0ABV4TR71</accession>
<dbReference type="PANTHER" id="PTHR43547">
    <property type="entry name" value="TWO-COMPONENT HISTIDINE KINASE"/>
    <property type="match status" value="1"/>
</dbReference>
<evidence type="ECO:0000256" key="3">
    <source>
        <dbReference type="ARBA" id="ARBA00022553"/>
    </source>
</evidence>
<dbReference type="InterPro" id="IPR003594">
    <property type="entry name" value="HATPase_dom"/>
</dbReference>
<dbReference type="PROSITE" id="PS50109">
    <property type="entry name" value="HIS_KIN"/>
    <property type="match status" value="1"/>
</dbReference>
<dbReference type="PRINTS" id="PR00344">
    <property type="entry name" value="BCTRLSENSOR"/>
</dbReference>
<feature type="coiled-coil region" evidence="4">
    <location>
        <begin position="38"/>
        <end position="72"/>
    </location>
</feature>
<dbReference type="Pfam" id="PF02518">
    <property type="entry name" value="HATPase_c"/>
    <property type="match status" value="1"/>
</dbReference>
<organism evidence="6 7">
    <name type="scientific">Thiohalorhabdus methylotrophus</name>
    <dbReference type="NCBI Taxonomy" id="3242694"/>
    <lineage>
        <taxon>Bacteria</taxon>
        <taxon>Pseudomonadati</taxon>
        <taxon>Pseudomonadota</taxon>
        <taxon>Gammaproteobacteria</taxon>
        <taxon>Thiohalorhabdales</taxon>
        <taxon>Thiohalorhabdaceae</taxon>
        <taxon>Thiohalorhabdus</taxon>
    </lineage>
</organism>
<evidence type="ECO:0000259" key="5">
    <source>
        <dbReference type="PROSITE" id="PS50109"/>
    </source>
</evidence>